<feature type="region of interest" description="Disordered" evidence="8">
    <location>
        <begin position="767"/>
        <end position="878"/>
    </location>
</feature>
<feature type="region of interest" description="Disordered" evidence="8">
    <location>
        <begin position="101"/>
        <end position="230"/>
    </location>
</feature>
<protein>
    <recommendedName>
        <fullName evidence="4">polynucleotide adenylyltransferase</fullName>
        <ecNumber evidence="4">2.7.7.19</ecNumber>
    </recommendedName>
</protein>
<feature type="domain" description="PAP-associated" evidence="9">
    <location>
        <begin position="500"/>
        <end position="554"/>
    </location>
</feature>
<feature type="domain" description="Poly(A) RNA polymerase mitochondrial-like central palm" evidence="10">
    <location>
        <begin position="276"/>
        <end position="411"/>
    </location>
</feature>
<organism evidence="11 12">
    <name type="scientific">Lachnellula suecica</name>
    <dbReference type="NCBI Taxonomy" id="602035"/>
    <lineage>
        <taxon>Eukaryota</taxon>
        <taxon>Fungi</taxon>
        <taxon>Dikarya</taxon>
        <taxon>Ascomycota</taxon>
        <taxon>Pezizomycotina</taxon>
        <taxon>Leotiomycetes</taxon>
        <taxon>Helotiales</taxon>
        <taxon>Lachnaceae</taxon>
        <taxon>Lachnellula</taxon>
    </lineage>
</organism>
<evidence type="ECO:0000256" key="8">
    <source>
        <dbReference type="SAM" id="MobiDB-lite"/>
    </source>
</evidence>
<dbReference type="AlphaFoldDB" id="A0A8T9C2D0"/>
<feature type="compositionally biased region" description="Polar residues" evidence="8">
    <location>
        <begin position="864"/>
        <end position="873"/>
    </location>
</feature>
<evidence type="ECO:0000256" key="7">
    <source>
        <dbReference type="ARBA" id="ARBA00022842"/>
    </source>
</evidence>
<dbReference type="SUPFAM" id="SSF81301">
    <property type="entry name" value="Nucleotidyltransferase"/>
    <property type="match status" value="1"/>
</dbReference>
<dbReference type="PANTHER" id="PTHR12271:SF113">
    <property type="entry name" value="POLY(A) RNA POLYMERASE CID11"/>
    <property type="match status" value="1"/>
</dbReference>
<feature type="compositionally biased region" description="Polar residues" evidence="8">
    <location>
        <begin position="1017"/>
        <end position="1035"/>
    </location>
</feature>
<dbReference type="GO" id="GO:0046872">
    <property type="term" value="F:metal ion binding"/>
    <property type="evidence" value="ECO:0007669"/>
    <property type="project" value="UniProtKB-KW"/>
</dbReference>
<feature type="compositionally biased region" description="Polar residues" evidence="8">
    <location>
        <begin position="841"/>
        <end position="851"/>
    </location>
</feature>
<feature type="compositionally biased region" description="Polar residues" evidence="8">
    <location>
        <begin position="161"/>
        <end position="187"/>
    </location>
</feature>
<evidence type="ECO:0000256" key="6">
    <source>
        <dbReference type="ARBA" id="ARBA00022723"/>
    </source>
</evidence>
<dbReference type="OrthoDB" id="2274644at2759"/>
<feature type="compositionally biased region" description="Low complexity" evidence="8">
    <location>
        <begin position="953"/>
        <end position="962"/>
    </location>
</feature>
<feature type="compositionally biased region" description="Low complexity" evidence="8">
    <location>
        <begin position="769"/>
        <end position="779"/>
    </location>
</feature>
<feature type="compositionally biased region" description="Basic and acidic residues" evidence="8">
    <location>
        <begin position="127"/>
        <end position="142"/>
    </location>
</feature>
<feature type="region of interest" description="Disordered" evidence="8">
    <location>
        <begin position="1000"/>
        <end position="1035"/>
    </location>
</feature>
<comment type="cofactor">
    <cofactor evidence="1">
        <name>Mn(2+)</name>
        <dbReference type="ChEBI" id="CHEBI:29035"/>
    </cofactor>
</comment>
<dbReference type="InterPro" id="IPR054708">
    <property type="entry name" value="MTPAP-like_central"/>
</dbReference>
<dbReference type="PANTHER" id="PTHR12271">
    <property type="entry name" value="POLY A POLYMERASE CID PAP -RELATED"/>
    <property type="match status" value="1"/>
</dbReference>
<keyword evidence="7" id="KW-0460">Magnesium</keyword>
<feature type="compositionally biased region" description="Polar residues" evidence="8">
    <location>
        <begin position="1205"/>
        <end position="1214"/>
    </location>
</feature>
<proteinExistence type="inferred from homology"/>
<comment type="similarity">
    <text evidence="3">Belongs to the DNA polymerase type-B-like family.</text>
</comment>
<dbReference type="EC" id="2.7.7.19" evidence="4"/>
<feature type="region of interest" description="Disordered" evidence="8">
    <location>
        <begin position="704"/>
        <end position="748"/>
    </location>
</feature>
<dbReference type="InterPro" id="IPR002058">
    <property type="entry name" value="PAP_assoc"/>
</dbReference>
<dbReference type="GO" id="GO:0031123">
    <property type="term" value="P:RNA 3'-end processing"/>
    <property type="evidence" value="ECO:0007669"/>
    <property type="project" value="TreeGrafter"/>
</dbReference>
<feature type="compositionally biased region" description="Polar residues" evidence="8">
    <location>
        <begin position="1171"/>
        <end position="1196"/>
    </location>
</feature>
<feature type="compositionally biased region" description="Low complexity" evidence="8">
    <location>
        <begin position="636"/>
        <end position="648"/>
    </location>
</feature>
<keyword evidence="12" id="KW-1185">Reference proteome</keyword>
<feature type="compositionally biased region" description="Polar residues" evidence="8">
    <location>
        <begin position="203"/>
        <end position="221"/>
    </location>
</feature>
<accession>A0A8T9C2D0</accession>
<feature type="region of interest" description="Disordered" evidence="8">
    <location>
        <begin position="922"/>
        <end position="962"/>
    </location>
</feature>
<dbReference type="SUPFAM" id="SSF81631">
    <property type="entry name" value="PAP/OAS1 substrate-binding domain"/>
    <property type="match status" value="1"/>
</dbReference>
<feature type="compositionally biased region" description="Low complexity" evidence="8">
    <location>
        <begin position="803"/>
        <end position="813"/>
    </location>
</feature>
<dbReference type="CDD" id="cd05402">
    <property type="entry name" value="NT_PAP_TUTase"/>
    <property type="match status" value="1"/>
</dbReference>
<evidence type="ECO:0000256" key="4">
    <source>
        <dbReference type="ARBA" id="ARBA00012388"/>
    </source>
</evidence>
<evidence type="ECO:0000259" key="10">
    <source>
        <dbReference type="Pfam" id="PF22600"/>
    </source>
</evidence>
<comment type="cofactor">
    <cofactor evidence="2">
        <name>Mg(2+)</name>
        <dbReference type="ChEBI" id="CHEBI:18420"/>
    </cofactor>
</comment>
<evidence type="ECO:0000256" key="5">
    <source>
        <dbReference type="ARBA" id="ARBA00022679"/>
    </source>
</evidence>
<feature type="compositionally biased region" description="Polar residues" evidence="8">
    <location>
        <begin position="1222"/>
        <end position="1233"/>
    </location>
</feature>
<dbReference type="Pfam" id="PF03828">
    <property type="entry name" value="PAP_assoc"/>
    <property type="match status" value="1"/>
</dbReference>
<feature type="compositionally biased region" description="Polar residues" evidence="8">
    <location>
        <begin position="814"/>
        <end position="823"/>
    </location>
</feature>
<evidence type="ECO:0000256" key="2">
    <source>
        <dbReference type="ARBA" id="ARBA00001946"/>
    </source>
</evidence>
<reference evidence="11 12" key="1">
    <citation type="submission" date="2018-05" db="EMBL/GenBank/DDBJ databases">
        <title>Genome sequencing and assembly of the regulated plant pathogen Lachnellula willkommii and related sister species for the development of diagnostic species identification markers.</title>
        <authorList>
            <person name="Giroux E."/>
            <person name="Bilodeau G."/>
        </authorList>
    </citation>
    <scope>NUCLEOTIDE SEQUENCE [LARGE SCALE GENOMIC DNA]</scope>
    <source>
        <strain evidence="11 12">CBS 268.59</strain>
    </source>
</reference>
<evidence type="ECO:0000256" key="3">
    <source>
        <dbReference type="ARBA" id="ARBA00008593"/>
    </source>
</evidence>
<evidence type="ECO:0000313" key="12">
    <source>
        <dbReference type="Proteomes" id="UP000469558"/>
    </source>
</evidence>
<comment type="caution">
    <text evidence="11">The sequence shown here is derived from an EMBL/GenBank/DDBJ whole genome shotgun (WGS) entry which is preliminary data.</text>
</comment>
<feature type="compositionally biased region" description="Basic and acidic residues" evidence="8">
    <location>
        <begin position="1238"/>
        <end position="1248"/>
    </location>
</feature>
<sequence>MEGQSPTGNSQYQYQSAQWSRLVRRNTLADTSPAHLPPSLAAAPQLPTQLDLDLLPILLPQQPSFHQAQLAQYNRLITSGRATRLQSSPLPPLVSAQHIQAVPGSRSGAGSGNTAKNTKSSARGGHGNKEPRKSSKGERALITEKGTSATMPGKKLELANQLPNRPHAQQHNSALTQHSVSVPSTPHQHARKFSFDEREPFPNATTSHSPRSAYSESNVTIPSRPLPGGPRRACRYETALAHTKRRIPYNVGIERLEKLSVSSIKSKLSQDDERTLTTDMRELYDRLLPTEDSENRRTKLVQKLEKLFNEEWPGQDIRVHVFGSSGNLLCTDESDVDICITTGFKSLGGASGVCLIAELLAKNGMEKVICVPGAKVPIVKIWDPELCLACDMNVNNSDALENTRMMKTYVQIDPRVRQLAMIIKHWTKRRILNDAGFGGTLSSYTWICMIINFLQTRTPPVLPALHQRPHWKLPSKNGKTSEFADDLNALQNFGKNNKESLGELLFQFFRFYGHEFDYDKYFISVRNGKHLSKDEKDWPFKQSTFCVEEPFNVTRNLANTADDTSFRGLHIEIRRAFDLVSQAKLDECCEQYQFPEEERVVWERPAAKPKPVLRSTSQSGRGGRGNSRAGGRHNNRNGNSNRRASSGAFDGNPAYANGLPPNMTAQDVWLQRQAQAQLHNDLYTTYSVLQAQENSLRQQLYSQHMAQHNQAYSQSQQGQSNPGSIKQQTVDRDRNRTSSFDQPPLTAPIRPDLYFYPMHYPPSPMYGFPNPSTNPSSPSLSAAVPELRRSVHRSSITNGSGPGQSSSSMRSHSQPAVRSTPSQLAVPGSAMASNGLGIYQPSRQANGNSIPNFIADENSEPSHESTMGSVTTSSHEDTTPREYVGYYVTDATPRPVRREPIMAIPAFGDLNGQSRRRLSTDQLPQSILDRLKRPSRSPSPLGHERAYSSGAHSVPLSAVPSQQSVSSSNLRALNQSPLVVNGSNVPAPVSIPNWQASVSVGSGAGDNGGDTPVGSMDSMSQASGTTSDFSADQDLSGQLTPKEFRSEGRFDPPLVVNGSNTPKHEVASALAGIVSSNTPSIPNGLLATDQLNFPRLSPTSRNRLARQNGGMSPLDIGASQVENPRDDMSHLSPVYETRTPSPTTIRKFEPLTDRKVNGYPVRTQSRDETLKSGQKLSLANGHQNKSPTAVQGSNGHTRGAKSEGSGPNNWQQIQKGKKKGPSANSKGTANGQTLGEKPPSKTSERKGG</sequence>
<keyword evidence="6" id="KW-0479">Metal-binding</keyword>
<evidence type="ECO:0000256" key="1">
    <source>
        <dbReference type="ARBA" id="ARBA00001936"/>
    </source>
</evidence>
<feature type="region of interest" description="Disordered" evidence="8">
    <location>
        <begin position="1100"/>
        <end position="1248"/>
    </location>
</feature>
<dbReference type="Proteomes" id="UP000469558">
    <property type="component" value="Unassembled WGS sequence"/>
</dbReference>
<evidence type="ECO:0000259" key="9">
    <source>
        <dbReference type="Pfam" id="PF03828"/>
    </source>
</evidence>
<feature type="compositionally biased region" description="Basic and acidic residues" evidence="8">
    <location>
        <begin position="1146"/>
        <end position="1156"/>
    </location>
</feature>
<name>A0A8T9C2D0_9HELO</name>
<feature type="region of interest" description="Disordered" evidence="8">
    <location>
        <begin position="605"/>
        <end position="659"/>
    </location>
</feature>
<dbReference type="Pfam" id="PF22600">
    <property type="entry name" value="MTPAP-like_central"/>
    <property type="match status" value="1"/>
</dbReference>
<feature type="compositionally biased region" description="Low complexity" evidence="8">
    <location>
        <begin position="713"/>
        <end position="724"/>
    </location>
</feature>
<gene>
    <name evidence="11" type="primary">cid13</name>
    <name evidence="11" type="ORF">LSUE1_G009609</name>
</gene>
<dbReference type="EMBL" id="QGMK01000911">
    <property type="protein sequence ID" value="TVY75929.1"/>
    <property type="molecule type" value="Genomic_DNA"/>
</dbReference>
<keyword evidence="5" id="KW-0808">Transferase</keyword>
<dbReference type="InterPro" id="IPR043519">
    <property type="entry name" value="NT_sf"/>
</dbReference>
<feature type="compositionally biased region" description="Polar residues" evidence="8">
    <location>
        <begin position="112"/>
        <end position="121"/>
    </location>
</feature>
<dbReference type="Gene3D" id="3.30.460.10">
    <property type="entry name" value="Beta Polymerase, domain 2"/>
    <property type="match status" value="1"/>
</dbReference>
<dbReference type="GO" id="GO:0010605">
    <property type="term" value="P:negative regulation of macromolecule metabolic process"/>
    <property type="evidence" value="ECO:0007669"/>
    <property type="project" value="UniProtKB-ARBA"/>
</dbReference>
<evidence type="ECO:0000313" key="11">
    <source>
        <dbReference type="EMBL" id="TVY75929.1"/>
    </source>
</evidence>
<dbReference type="GO" id="GO:1990817">
    <property type="term" value="F:poly(A) RNA polymerase activity"/>
    <property type="evidence" value="ECO:0007669"/>
    <property type="project" value="UniProtKB-EC"/>
</dbReference>
<dbReference type="Gene3D" id="1.10.1410.10">
    <property type="match status" value="1"/>
</dbReference>